<evidence type="ECO:0000313" key="3">
    <source>
        <dbReference type="Proteomes" id="UP000011761"/>
    </source>
</evidence>
<gene>
    <name evidence="2" type="ORF">BAUCODRAFT_330337</name>
</gene>
<feature type="compositionally biased region" description="Acidic residues" evidence="1">
    <location>
        <begin position="372"/>
        <end position="381"/>
    </location>
</feature>
<keyword evidence="3" id="KW-1185">Reference proteome</keyword>
<dbReference type="OrthoDB" id="4070583at2759"/>
<evidence type="ECO:0000313" key="2">
    <source>
        <dbReference type="EMBL" id="EMC91501.1"/>
    </source>
</evidence>
<feature type="compositionally biased region" description="Basic and acidic residues" evidence="1">
    <location>
        <begin position="500"/>
        <end position="531"/>
    </location>
</feature>
<dbReference type="OMA" id="WDSEANQ"/>
<dbReference type="EMBL" id="KB445564">
    <property type="protein sequence ID" value="EMC91501.1"/>
    <property type="molecule type" value="Genomic_DNA"/>
</dbReference>
<feature type="region of interest" description="Disordered" evidence="1">
    <location>
        <begin position="1"/>
        <end position="35"/>
    </location>
</feature>
<protein>
    <submittedName>
        <fullName evidence="2">Uncharacterized protein</fullName>
    </submittedName>
</protein>
<dbReference type="PANTHER" id="PTHR28298:SF1">
    <property type="entry name" value="EISOSOME PROTEIN 1"/>
    <property type="match status" value="1"/>
</dbReference>
<dbReference type="Proteomes" id="UP000011761">
    <property type="component" value="Unassembled WGS sequence"/>
</dbReference>
<dbReference type="AlphaFoldDB" id="M2M4J4"/>
<dbReference type="GO" id="GO:0070941">
    <property type="term" value="P:eisosome assembly"/>
    <property type="evidence" value="ECO:0007669"/>
    <property type="project" value="TreeGrafter"/>
</dbReference>
<name>M2M4J4_BAUPA</name>
<dbReference type="GeneID" id="19111940"/>
<evidence type="ECO:0000256" key="1">
    <source>
        <dbReference type="SAM" id="MobiDB-lite"/>
    </source>
</evidence>
<proteinExistence type="predicted"/>
<dbReference type="PANTHER" id="PTHR28298">
    <property type="entry name" value="EISOSOME PROTEIN 1"/>
    <property type="match status" value="1"/>
</dbReference>
<sequence>MSKTTSCPSKRPPQRSMRRTRIANRRTRLEQTASSRQEVRCAAKAKIHQRFTNTYTIGAAASLKYARAQDLPSFPSTGHVGDGAGLKAANLAKDYKMQELWQPELSSAGSRAALLAHKEGPKLDLWQPSASKAGNSAAVLAMRGAQGLSPQLDRGYTPEGKSNSLKAANLSINRSGTLPPSAPPSYPDAENAGHNALNAATSVHRRDNSNATTNSKLMPDGWDSEANQAARVTHLHMKPEMFTEHPPVDVGNDEAKHQAALRASAVSMAKQMYEHQNRTAFGSDLTPKELAAATPSGQQRDMKQEALRYINLQDAAHKLAQERLAKIDKNFEQAQYREYYGYPDQTAAPRKSISSRLSMSGGRRPRNRDSAEADPDDSDDEANARRIRSQMSQLNSGLQSVDEKKRTDDRARLLAAAEAKVHAQMHSMDEKVFADTGKVSPAMMEEWEAKARKRAEEERAERAAHPGQVNIGGGKFMAQSEIEAIAAARLKPTLDEINDTAEKRRARDQEIREQKEEEERLKREEKERKAQEKMEARRAKCEYSPALCFPRCGWDVSVN</sequence>
<dbReference type="HOGENOM" id="CLU_009741_2_0_1"/>
<dbReference type="Pfam" id="PF12757">
    <property type="entry name" value="Eisosome1"/>
    <property type="match status" value="1"/>
</dbReference>
<dbReference type="InterPro" id="IPR024527">
    <property type="entry name" value="Eisosome1"/>
</dbReference>
<feature type="region of interest" description="Disordered" evidence="1">
    <location>
        <begin position="498"/>
        <end position="531"/>
    </location>
</feature>
<dbReference type="RefSeq" id="XP_007681794.1">
    <property type="nucleotide sequence ID" value="XM_007683604.1"/>
</dbReference>
<organism evidence="2 3">
    <name type="scientific">Baudoinia panamericana (strain UAMH 10762)</name>
    <name type="common">Angels' share fungus</name>
    <name type="synonym">Baudoinia compniacensis (strain UAMH 10762)</name>
    <dbReference type="NCBI Taxonomy" id="717646"/>
    <lineage>
        <taxon>Eukaryota</taxon>
        <taxon>Fungi</taxon>
        <taxon>Dikarya</taxon>
        <taxon>Ascomycota</taxon>
        <taxon>Pezizomycotina</taxon>
        <taxon>Dothideomycetes</taxon>
        <taxon>Dothideomycetidae</taxon>
        <taxon>Mycosphaerellales</taxon>
        <taxon>Teratosphaeriaceae</taxon>
        <taxon>Baudoinia</taxon>
    </lineage>
</organism>
<accession>M2M4J4</accession>
<dbReference type="KEGG" id="bcom:BAUCODRAFT_330337"/>
<dbReference type="eggNOG" id="ENOG502S8WV">
    <property type="taxonomic scope" value="Eukaryota"/>
</dbReference>
<feature type="region of interest" description="Disordered" evidence="1">
    <location>
        <begin position="347"/>
        <end position="382"/>
    </location>
</feature>
<feature type="compositionally biased region" description="Basic residues" evidence="1">
    <location>
        <begin position="12"/>
        <end position="26"/>
    </location>
</feature>
<feature type="region of interest" description="Disordered" evidence="1">
    <location>
        <begin position="172"/>
        <end position="222"/>
    </location>
</feature>
<reference evidence="2 3" key="1">
    <citation type="journal article" date="2012" name="PLoS Pathog.">
        <title>Diverse lifestyles and strategies of plant pathogenesis encoded in the genomes of eighteen Dothideomycetes fungi.</title>
        <authorList>
            <person name="Ohm R.A."/>
            <person name="Feau N."/>
            <person name="Henrissat B."/>
            <person name="Schoch C.L."/>
            <person name="Horwitz B.A."/>
            <person name="Barry K.W."/>
            <person name="Condon B.J."/>
            <person name="Copeland A.C."/>
            <person name="Dhillon B."/>
            <person name="Glaser F."/>
            <person name="Hesse C.N."/>
            <person name="Kosti I."/>
            <person name="LaButti K."/>
            <person name="Lindquist E.A."/>
            <person name="Lucas S."/>
            <person name="Salamov A.A."/>
            <person name="Bradshaw R.E."/>
            <person name="Ciuffetti L."/>
            <person name="Hamelin R.C."/>
            <person name="Kema G.H.J."/>
            <person name="Lawrence C."/>
            <person name="Scott J.A."/>
            <person name="Spatafora J.W."/>
            <person name="Turgeon B.G."/>
            <person name="de Wit P.J.G.M."/>
            <person name="Zhong S."/>
            <person name="Goodwin S.B."/>
            <person name="Grigoriev I.V."/>
        </authorList>
    </citation>
    <scope>NUCLEOTIDE SEQUENCE [LARGE SCALE GENOMIC DNA]</scope>
    <source>
        <strain evidence="2 3">UAMH 10762</strain>
    </source>
</reference>